<protein>
    <submittedName>
        <fullName evidence="2">Uncharacterized protein</fullName>
    </submittedName>
</protein>
<dbReference type="Proteomes" id="UP000238338">
    <property type="component" value="Unassembled WGS sequence"/>
</dbReference>
<dbReference type="AlphaFoldDB" id="A0A2S8SCP5"/>
<keyword evidence="3" id="KW-1185">Reference proteome</keyword>
<comment type="caution">
    <text evidence="2">The sequence shown here is derived from an EMBL/GenBank/DDBJ whole genome shotgun (WGS) entry which is preliminary data.</text>
</comment>
<organism evidence="2 3">
    <name type="scientific">Albidovulum denitrificans</name>
    <dbReference type="NCBI Taxonomy" id="404881"/>
    <lineage>
        <taxon>Bacteria</taxon>
        <taxon>Pseudomonadati</taxon>
        <taxon>Pseudomonadota</taxon>
        <taxon>Alphaproteobacteria</taxon>
        <taxon>Rhodobacterales</taxon>
        <taxon>Paracoccaceae</taxon>
        <taxon>Albidovulum</taxon>
    </lineage>
</organism>
<dbReference type="RefSeq" id="WP_170076093.1">
    <property type="nucleotide sequence ID" value="NZ_PVEP01000001.1"/>
</dbReference>
<proteinExistence type="predicted"/>
<gene>
    <name evidence="2" type="ORF">LX70_00362</name>
</gene>
<evidence type="ECO:0000256" key="1">
    <source>
        <dbReference type="SAM" id="Phobius"/>
    </source>
</evidence>
<reference evidence="2 3" key="1">
    <citation type="submission" date="2018-02" db="EMBL/GenBank/DDBJ databases">
        <title>Genomic Encyclopedia of Archaeal and Bacterial Type Strains, Phase II (KMG-II): from individual species to whole genera.</title>
        <authorList>
            <person name="Goeker M."/>
        </authorList>
    </citation>
    <scope>NUCLEOTIDE SEQUENCE [LARGE SCALE GENOMIC DNA]</scope>
    <source>
        <strain evidence="2 3">DSM 18921</strain>
    </source>
</reference>
<dbReference type="EMBL" id="PVEP01000001">
    <property type="protein sequence ID" value="PQV58550.1"/>
    <property type="molecule type" value="Genomic_DNA"/>
</dbReference>
<evidence type="ECO:0000313" key="2">
    <source>
        <dbReference type="EMBL" id="PQV58550.1"/>
    </source>
</evidence>
<accession>A0A2S8SCP5</accession>
<feature type="transmembrane region" description="Helical" evidence="1">
    <location>
        <begin position="27"/>
        <end position="53"/>
    </location>
</feature>
<sequence>MSAIRSHTHPSPADGTAPAPRLTFSGALLLVSAFSTSLMVAATGFTVAMTMVWPN</sequence>
<name>A0A2S8SCP5_9RHOB</name>
<keyword evidence="1" id="KW-1133">Transmembrane helix</keyword>
<keyword evidence="1" id="KW-0812">Transmembrane</keyword>
<evidence type="ECO:0000313" key="3">
    <source>
        <dbReference type="Proteomes" id="UP000238338"/>
    </source>
</evidence>
<keyword evidence="1" id="KW-0472">Membrane</keyword>